<name>A0A6M4IVS6_9BACT</name>
<dbReference type="InterPro" id="IPR013249">
    <property type="entry name" value="RNA_pol_sigma70_r4_t2"/>
</dbReference>
<keyword evidence="4" id="KW-0804">Transcription</keyword>
<dbReference type="GO" id="GO:0006352">
    <property type="term" value="P:DNA-templated transcription initiation"/>
    <property type="evidence" value="ECO:0007669"/>
    <property type="project" value="InterPro"/>
</dbReference>
<dbReference type="InterPro" id="IPR014284">
    <property type="entry name" value="RNA_pol_sigma-70_dom"/>
</dbReference>
<evidence type="ECO:0000256" key="2">
    <source>
        <dbReference type="ARBA" id="ARBA00023015"/>
    </source>
</evidence>
<dbReference type="SUPFAM" id="SSF88946">
    <property type="entry name" value="Sigma2 domain of RNA polymerase sigma factors"/>
    <property type="match status" value="1"/>
</dbReference>
<dbReference type="InterPro" id="IPR039425">
    <property type="entry name" value="RNA_pol_sigma-70-like"/>
</dbReference>
<proteinExistence type="inferred from homology"/>
<evidence type="ECO:0000256" key="3">
    <source>
        <dbReference type="ARBA" id="ARBA00023082"/>
    </source>
</evidence>
<evidence type="ECO:0000256" key="1">
    <source>
        <dbReference type="ARBA" id="ARBA00010641"/>
    </source>
</evidence>
<dbReference type="KEGG" id="ggr:HKW67_17415"/>
<organism evidence="7 8">
    <name type="scientific">Gemmatimonas groenlandica</name>
    <dbReference type="NCBI Taxonomy" id="2732249"/>
    <lineage>
        <taxon>Bacteria</taxon>
        <taxon>Pseudomonadati</taxon>
        <taxon>Gemmatimonadota</taxon>
        <taxon>Gemmatimonadia</taxon>
        <taxon>Gemmatimonadales</taxon>
        <taxon>Gemmatimonadaceae</taxon>
        <taxon>Gemmatimonas</taxon>
    </lineage>
</organism>
<feature type="domain" description="RNA polymerase sigma factor 70 region 4 type 2" evidence="6">
    <location>
        <begin position="110"/>
        <end position="161"/>
    </location>
</feature>
<keyword evidence="8" id="KW-1185">Reference proteome</keyword>
<evidence type="ECO:0000313" key="8">
    <source>
        <dbReference type="Proteomes" id="UP000500938"/>
    </source>
</evidence>
<dbReference type="GO" id="GO:0016987">
    <property type="term" value="F:sigma factor activity"/>
    <property type="evidence" value="ECO:0007669"/>
    <property type="project" value="UniProtKB-KW"/>
</dbReference>
<dbReference type="InterPro" id="IPR013325">
    <property type="entry name" value="RNA_pol_sigma_r2"/>
</dbReference>
<dbReference type="Pfam" id="PF08281">
    <property type="entry name" value="Sigma70_r4_2"/>
    <property type="match status" value="1"/>
</dbReference>
<keyword evidence="2" id="KW-0805">Transcription regulation</keyword>
<evidence type="ECO:0000313" key="7">
    <source>
        <dbReference type="EMBL" id="QJR38285.1"/>
    </source>
</evidence>
<dbReference type="Proteomes" id="UP000500938">
    <property type="component" value="Chromosome"/>
</dbReference>
<dbReference type="SUPFAM" id="SSF88659">
    <property type="entry name" value="Sigma3 and sigma4 domains of RNA polymerase sigma factors"/>
    <property type="match status" value="1"/>
</dbReference>
<dbReference type="EMBL" id="CP053085">
    <property type="protein sequence ID" value="QJR38285.1"/>
    <property type="molecule type" value="Genomic_DNA"/>
</dbReference>
<dbReference type="NCBIfam" id="TIGR02937">
    <property type="entry name" value="sigma70-ECF"/>
    <property type="match status" value="1"/>
</dbReference>
<reference evidence="7 8" key="1">
    <citation type="submission" date="2020-05" db="EMBL/GenBank/DDBJ databases">
        <title>Complete genome sequence of Gemmatimonas greenlandica TET16.</title>
        <authorList>
            <person name="Zeng Y."/>
        </authorList>
    </citation>
    <scope>NUCLEOTIDE SEQUENCE [LARGE SCALE GENOMIC DNA]</scope>
    <source>
        <strain evidence="7 8">TET16</strain>
    </source>
</reference>
<dbReference type="PANTHER" id="PTHR43133">
    <property type="entry name" value="RNA POLYMERASE ECF-TYPE SIGMA FACTO"/>
    <property type="match status" value="1"/>
</dbReference>
<dbReference type="InterPro" id="IPR007627">
    <property type="entry name" value="RNA_pol_sigma70_r2"/>
</dbReference>
<feature type="domain" description="RNA polymerase sigma-70 region 2" evidence="5">
    <location>
        <begin position="13"/>
        <end position="80"/>
    </location>
</feature>
<protein>
    <submittedName>
        <fullName evidence="7">Sigma-70 family RNA polymerase sigma factor</fullName>
    </submittedName>
</protein>
<accession>A0A6M4IVS6</accession>
<gene>
    <name evidence="7" type="ORF">HKW67_17415</name>
</gene>
<comment type="similarity">
    <text evidence="1">Belongs to the sigma-70 factor family. ECF subfamily.</text>
</comment>
<sequence>MPRTQEALYEHAIAAYGTAIHRVARAYEADPDTREDLHQDIHLALWRSFAGFDARCSLRTWVYRVAHNVATTHVIRHRRTRARFVGLDELALPASRSDVEGDAHRTLMVERLHLLIQHLRPLDRQLLLLYLDDCDAKAMSEITGLSAGHVATKIGRIKQFLARTHQTGAPHVR</sequence>
<dbReference type="InterPro" id="IPR013324">
    <property type="entry name" value="RNA_pol_sigma_r3/r4-like"/>
</dbReference>
<evidence type="ECO:0000259" key="5">
    <source>
        <dbReference type="Pfam" id="PF04542"/>
    </source>
</evidence>
<dbReference type="Pfam" id="PF04542">
    <property type="entry name" value="Sigma70_r2"/>
    <property type="match status" value="1"/>
</dbReference>
<keyword evidence="3" id="KW-0731">Sigma factor</keyword>
<dbReference type="Gene3D" id="1.10.1740.10">
    <property type="match status" value="1"/>
</dbReference>
<dbReference type="PANTHER" id="PTHR43133:SF45">
    <property type="entry name" value="RNA POLYMERASE ECF-TYPE SIGMA FACTOR"/>
    <property type="match status" value="1"/>
</dbReference>
<dbReference type="AlphaFoldDB" id="A0A6M4IVS6"/>
<evidence type="ECO:0000256" key="4">
    <source>
        <dbReference type="ARBA" id="ARBA00023163"/>
    </source>
</evidence>
<evidence type="ECO:0000259" key="6">
    <source>
        <dbReference type="Pfam" id="PF08281"/>
    </source>
</evidence>
<dbReference type="GO" id="GO:0003677">
    <property type="term" value="F:DNA binding"/>
    <property type="evidence" value="ECO:0007669"/>
    <property type="project" value="InterPro"/>
</dbReference>